<dbReference type="RefSeq" id="XP_007510137.1">
    <property type="nucleotide sequence ID" value="XM_007510075.1"/>
</dbReference>
<protein>
    <submittedName>
        <fullName evidence="4">Unnamed protein product</fullName>
    </submittedName>
</protein>
<reference evidence="4 5" key="1">
    <citation type="submission" date="2011-10" db="EMBL/GenBank/DDBJ databases">
        <authorList>
            <person name="Genoscope - CEA"/>
        </authorList>
    </citation>
    <scope>NUCLEOTIDE SEQUENCE [LARGE SCALE GENOMIC DNA]</scope>
    <source>
        <strain evidence="4 5">RCC 1105</strain>
    </source>
</reference>
<feature type="domain" description="Small EDRK-rich factor-like N-terminal" evidence="3">
    <location>
        <begin position="1"/>
        <end position="38"/>
    </location>
</feature>
<dbReference type="AlphaFoldDB" id="K8EJV8"/>
<comment type="similarity">
    <text evidence="1">Belongs to the SERF family.</text>
</comment>
<name>K8EJV8_9CHLO</name>
<dbReference type="EMBL" id="FO082268">
    <property type="protein sequence ID" value="CCO18482.1"/>
    <property type="molecule type" value="Genomic_DNA"/>
</dbReference>
<feature type="compositionally biased region" description="Basic and acidic residues" evidence="2">
    <location>
        <begin position="1"/>
        <end position="28"/>
    </location>
</feature>
<dbReference type="InterPro" id="IPR040211">
    <property type="entry name" value="SERF1/2-like"/>
</dbReference>
<dbReference type="PANTHER" id="PTHR13596:SF0">
    <property type="entry name" value="SI:CH211-39K3.2-RELATED"/>
    <property type="match status" value="1"/>
</dbReference>
<evidence type="ECO:0000259" key="3">
    <source>
        <dbReference type="Pfam" id="PF04419"/>
    </source>
</evidence>
<keyword evidence="5" id="KW-1185">Reference proteome</keyword>
<feature type="compositionally biased region" description="Basic and acidic residues" evidence="2">
    <location>
        <begin position="36"/>
        <end position="60"/>
    </location>
</feature>
<accession>K8EJV8</accession>
<gene>
    <name evidence="4" type="ordered locus">Bathy11g03300</name>
</gene>
<dbReference type="Pfam" id="PF04419">
    <property type="entry name" value="SERF-like_N"/>
    <property type="match status" value="1"/>
</dbReference>
<dbReference type="OrthoDB" id="10597848at2759"/>
<evidence type="ECO:0000256" key="2">
    <source>
        <dbReference type="SAM" id="MobiDB-lite"/>
    </source>
</evidence>
<evidence type="ECO:0000313" key="5">
    <source>
        <dbReference type="Proteomes" id="UP000198341"/>
    </source>
</evidence>
<dbReference type="KEGG" id="bpg:Bathy11g03300"/>
<feature type="compositionally biased region" description="Basic and acidic residues" evidence="2">
    <location>
        <begin position="68"/>
        <end position="84"/>
    </location>
</feature>
<evidence type="ECO:0000313" key="4">
    <source>
        <dbReference type="EMBL" id="CCO18482.1"/>
    </source>
</evidence>
<evidence type="ECO:0000256" key="1">
    <source>
        <dbReference type="ARBA" id="ARBA00007309"/>
    </source>
</evidence>
<organism evidence="4 5">
    <name type="scientific">Bathycoccus prasinos</name>
    <dbReference type="NCBI Taxonomy" id="41875"/>
    <lineage>
        <taxon>Eukaryota</taxon>
        <taxon>Viridiplantae</taxon>
        <taxon>Chlorophyta</taxon>
        <taxon>Mamiellophyceae</taxon>
        <taxon>Mamiellales</taxon>
        <taxon>Bathycoccaceae</taxon>
        <taxon>Bathycoccus</taxon>
    </lineage>
</organism>
<feature type="region of interest" description="Disordered" evidence="2">
    <location>
        <begin position="1"/>
        <end position="102"/>
    </location>
</feature>
<sequence length="102" mass="11391">MARGLSRDLAREKNAKKGSNDKNAKGNKESLTPAQRAERDAKAMAEKKALKEAQKAKDLATGKLTPEQVKEEEMRKAKMREKQKLSQFASNNPLLAKNLVKK</sequence>
<dbReference type="PANTHER" id="PTHR13596">
    <property type="entry name" value="SMALL EDRK-RICH FACTOR 1"/>
    <property type="match status" value="1"/>
</dbReference>
<dbReference type="GeneID" id="19013009"/>
<dbReference type="Proteomes" id="UP000198341">
    <property type="component" value="Chromosome 11"/>
</dbReference>
<dbReference type="InterPro" id="IPR007513">
    <property type="entry name" value="SERF-like_N"/>
</dbReference>
<proteinExistence type="inferred from homology"/>